<name>M0MCQ1_HALMO</name>
<evidence type="ECO:0000313" key="2">
    <source>
        <dbReference type="Proteomes" id="UP000011568"/>
    </source>
</evidence>
<reference evidence="1 2" key="1">
    <citation type="journal article" date="2014" name="PLoS Genet.">
        <title>Phylogenetically driven sequencing of extremely halophilic archaea reveals strategies for static and dynamic osmo-response.</title>
        <authorList>
            <person name="Becker E.A."/>
            <person name="Seitzer P.M."/>
            <person name="Tritt A."/>
            <person name="Larsen D."/>
            <person name="Krusor M."/>
            <person name="Yao A.I."/>
            <person name="Wu D."/>
            <person name="Madern D."/>
            <person name="Eisen J.A."/>
            <person name="Darling A.E."/>
            <person name="Facciotti M.T."/>
        </authorList>
    </citation>
    <scope>NUCLEOTIDE SEQUENCE [LARGE SCALE GENOMIC DNA]</scope>
    <source>
        <strain evidence="1 2">DSM 1307</strain>
    </source>
</reference>
<organism evidence="1 2">
    <name type="scientific">Halococcus morrhuae DSM 1307</name>
    <dbReference type="NCBI Taxonomy" id="931277"/>
    <lineage>
        <taxon>Archaea</taxon>
        <taxon>Methanobacteriati</taxon>
        <taxon>Methanobacteriota</taxon>
        <taxon>Stenosarchaea group</taxon>
        <taxon>Halobacteria</taxon>
        <taxon>Halobacteriales</taxon>
        <taxon>Halococcaceae</taxon>
        <taxon>Halococcus</taxon>
    </lineage>
</organism>
<dbReference type="Proteomes" id="UP000011568">
    <property type="component" value="Unassembled WGS sequence"/>
</dbReference>
<keyword evidence="2" id="KW-1185">Reference proteome</keyword>
<evidence type="ECO:0000313" key="1">
    <source>
        <dbReference type="EMBL" id="EMA43506.1"/>
    </source>
</evidence>
<dbReference type="EMBL" id="AOMC01000119">
    <property type="protein sequence ID" value="EMA43506.1"/>
    <property type="molecule type" value="Genomic_DNA"/>
</dbReference>
<gene>
    <name evidence="1" type="ORF">C448_09677</name>
</gene>
<sequence>MGLDVSVQEITISELFDRLIVDVKIFFQPHHAITNEIELEGIVMSLLRIMNHLKKTQLAVSQCCGGTFLGREFEIDLTDRHVIAIDRVEVVTAVDCTLHAINIWIVTALTALTFNRMPLFIVFNTVGQSLRESQRTVDALEFFAVLDAPLGRVWLVEAHGHLTGTFDCCWIPVFICLQFRFRRQPITIRMTGWQRLRVDDKHLRIAIFIG</sequence>
<protein>
    <submittedName>
        <fullName evidence="1">Uncharacterized protein</fullName>
    </submittedName>
</protein>
<proteinExistence type="predicted"/>
<comment type="caution">
    <text evidence="1">The sequence shown here is derived from an EMBL/GenBank/DDBJ whole genome shotgun (WGS) entry which is preliminary data.</text>
</comment>
<dbReference type="AlphaFoldDB" id="M0MCQ1"/>
<accession>M0MCQ1</accession>